<keyword evidence="2" id="KW-1185">Reference proteome</keyword>
<accession>A0A3L8P6T7</accession>
<evidence type="ECO:0000313" key="1">
    <source>
        <dbReference type="EMBL" id="RLV51066.1"/>
    </source>
</evidence>
<name>A0A3L8P6T7_9ACTN</name>
<dbReference type="AlphaFoldDB" id="A0A3L8P6T7"/>
<comment type="caution">
    <text evidence="1">The sequence shown here is derived from an EMBL/GenBank/DDBJ whole genome shotgun (WGS) entry which is preliminary data.</text>
</comment>
<dbReference type="OrthoDB" id="3678706at2"/>
<sequence length="281" mass="31022">MGLPLDLLTRWGWRAVGRRVDLTGRDAWLTGPTSVGPTVRDAWLDAYAAQLSGTVHEQVPGAGLVPDLAVLDGPGFAAAALHRSVRDFYEHTERWRMEVWAAWSPLFWPGGELISRLFGRRVDQLALPMRPLDVARGMDSRVAVITDAHDVQVAAGWLRTLRSTGEYVYSGCYSHRTLPGAERPSVHVAFPLESGNVQVFLRPENGAGGSLWLHSSGGRFGGDGAYVVVLHGDRPYAATAPLRETFHVFVDDDGVLRTDHTLRIRSATALRLHYKLERRTP</sequence>
<proteinExistence type="predicted"/>
<dbReference type="EMBL" id="RDBE01000001">
    <property type="protein sequence ID" value="RLV51066.1"/>
    <property type="molecule type" value="Genomic_DNA"/>
</dbReference>
<organism evidence="1 2">
    <name type="scientific">Nocardioides mangrovicus</name>
    <dbReference type="NCBI Taxonomy" id="2478913"/>
    <lineage>
        <taxon>Bacteria</taxon>
        <taxon>Bacillati</taxon>
        <taxon>Actinomycetota</taxon>
        <taxon>Actinomycetes</taxon>
        <taxon>Propionibacteriales</taxon>
        <taxon>Nocardioidaceae</taxon>
        <taxon>Nocardioides</taxon>
    </lineage>
</organism>
<protein>
    <submittedName>
        <fullName evidence="1">Uncharacterized protein</fullName>
    </submittedName>
</protein>
<evidence type="ECO:0000313" key="2">
    <source>
        <dbReference type="Proteomes" id="UP000281708"/>
    </source>
</evidence>
<reference evidence="1 2" key="1">
    <citation type="submission" date="2018-10" db="EMBL/GenBank/DDBJ databases">
        <title>Marmoricola sp. 4Q3S-7 whole genome shotgun sequence.</title>
        <authorList>
            <person name="Li F."/>
        </authorList>
    </citation>
    <scope>NUCLEOTIDE SEQUENCE [LARGE SCALE GENOMIC DNA]</scope>
    <source>
        <strain evidence="1 2">4Q3S-7</strain>
    </source>
</reference>
<gene>
    <name evidence="1" type="ORF">D9V37_03870</name>
</gene>
<dbReference type="RefSeq" id="WP_121804746.1">
    <property type="nucleotide sequence ID" value="NZ_RDBE01000001.1"/>
</dbReference>
<dbReference type="Proteomes" id="UP000281708">
    <property type="component" value="Unassembled WGS sequence"/>
</dbReference>